<dbReference type="InParanoid" id="A0A194X3S4"/>
<proteinExistence type="predicted"/>
<dbReference type="KEGG" id="psco:LY89DRAFT_784411"/>
<organism evidence="2 3">
    <name type="scientific">Mollisia scopiformis</name>
    <name type="common">Conifer needle endophyte fungus</name>
    <name type="synonym">Phialocephala scopiformis</name>
    <dbReference type="NCBI Taxonomy" id="149040"/>
    <lineage>
        <taxon>Eukaryota</taxon>
        <taxon>Fungi</taxon>
        <taxon>Dikarya</taxon>
        <taxon>Ascomycota</taxon>
        <taxon>Pezizomycotina</taxon>
        <taxon>Leotiomycetes</taxon>
        <taxon>Helotiales</taxon>
        <taxon>Mollisiaceae</taxon>
        <taxon>Mollisia</taxon>
    </lineage>
</organism>
<keyword evidence="3" id="KW-1185">Reference proteome</keyword>
<protein>
    <submittedName>
        <fullName evidence="2">Uncharacterized protein</fullName>
    </submittedName>
</protein>
<dbReference type="GeneID" id="28832508"/>
<reference evidence="2 3" key="1">
    <citation type="submission" date="2015-10" db="EMBL/GenBank/DDBJ databases">
        <title>Full genome of DAOMC 229536 Phialocephala scopiformis, a fungal endophyte of spruce producing the potent anti-insectan compound rugulosin.</title>
        <authorList>
            <consortium name="DOE Joint Genome Institute"/>
            <person name="Walker A.K."/>
            <person name="Frasz S.L."/>
            <person name="Seifert K.A."/>
            <person name="Miller J.D."/>
            <person name="Mondo S.J."/>
            <person name="Labutti K."/>
            <person name="Lipzen A."/>
            <person name="Dockter R."/>
            <person name="Kennedy M."/>
            <person name="Grigoriev I.V."/>
            <person name="Spatafora J.W."/>
        </authorList>
    </citation>
    <scope>NUCLEOTIDE SEQUENCE [LARGE SCALE GENOMIC DNA]</scope>
    <source>
        <strain evidence="2 3">CBS 120377</strain>
    </source>
</reference>
<dbReference type="RefSeq" id="XP_018068827.1">
    <property type="nucleotide sequence ID" value="XM_018222782.1"/>
</dbReference>
<name>A0A194X3S4_MOLSC</name>
<sequence>MALYYGGQGFVKYTSPLCISWVSFMPLSPPLSANFTPHNEFNKDNSATIIKKCRRDGRHTNPKLGNDRDVAITRRLFHALCKYVQNFQKLVMSSDKHASLPGTPVADVGQKVTGHVFLRLPEELRLQVLEYFLVAKQPITNPWMESDLDGDNGENVHTWKKGLDISMLLVSKDMHRLGIKLLYGRNTFRFTRRPLMKVRGATSGEDDSRRMQPVGAMVANNFRVYMILSGFWVKEYRFSGVFTKRLLNDDGSLPTEDENRSDLDGMGGDSQTVSEASDHGEELLSLVEEDDSSDADVEGVSGHSDNDNSETQVEAVGIEG</sequence>
<evidence type="ECO:0000313" key="3">
    <source>
        <dbReference type="Proteomes" id="UP000070700"/>
    </source>
</evidence>
<feature type="compositionally biased region" description="Acidic residues" evidence="1">
    <location>
        <begin position="287"/>
        <end position="297"/>
    </location>
</feature>
<evidence type="ECO:0000313" key="2">
    <source>
        <dbReference type="EMBL" id="KUJ14472.1"/>
    </source>
</evidence>
<feature type="region of interest" description="Disordered" evidence="1">
    <location>
        <begin position="249"/>
        <end position="320"/>
    </location>
</feature>
<dbReference type="Proteomes" id="UP000070700">
    <property type="component" value="Unassembled WGS sequence"/>
</dbReference>
<dbReference type="OrthoDB" id="3532726at2759"/>
<dbReference type="AlphaFoldDB" id="A0A194X3S4"/>
<dbReference type="EMBL" id="KQ947420">
    <property type="protein sequence ID" value="KUJ14472.1"/>
    <property type="molecule type" value="Genomic_DNA"/>
</dbReference>
<gene>
    <name evidence="2" type="ORF">LY89DRAFT_784411</name>
</gene>
<evidence type="ECO:0000256" key="1">
    <source>
        <dbReference type="SAM" id="MobiDB-lite"/>
    </source>
</evidence>
<accession>A0A194X3S4</accession>